<reference evidence="1 2" key="1">
    <citation type="journal article" date="2018" name="Front. Plant Sci.">
        <title>Red Clover (Trifolium pratense) and Zigzag Clover (T. medium) - A Picture of Genomic Similarities and Differences.</title>
        <authorList>
            <person name="Dluhosova J."/>
            <person name="Istvanek J."/>
            <person name="Nedelnik J."/>
            <person name="Repkova J."/>
        </authorList>
    </citation>
    <scope>NUCLEOTIDE SEQUENCE [LARGE SCALE GENOMIC DNA]</scope>
    <source>
        <strain evidence="2">cv. 10/8</strain>
        <tissue evidence="1">Leaf</tissue>
    </source>
</reference>
<evidence type="ECO:0000313" key="1">
    <source>
        <dbReference type="EMBL" id="MCI81989.1"/>
    </source>
</evidence>
<evidence type="ECO:0000313" key="2">
    <source>
        <dbReference type="Proteomes" id="UP000265520"/>
    </source>
</evidence>
<proteinExistence type="predicted"/>
<protein>
    <submittedName>
        <fullName evidence="1">Uncharacterized protein</fullName>
    </submittedName>
</protein>
<comment type="caution">
    <text evidence="1">The sequence shown here is derived from an EMBL/GenBank/DDBJ whole genome shotgun (WGS) entry which is preliminary data.</text>
</comment>
<dbReference type="EMBL" id="LXQA011032160">
    <property type="protein sequence ID" value="MCI81989.1"/>
    <property type="molecule type" value="Genomic_DNA"/>
</dbReference>
<feature type="non-terminal residue" evidence="1">
    <location>
        <position position="20"/>
    </location>
</feature>
<name>A0A392V424_9FABA</name>
<sequence>MVMDELKVVDGGGDDSVVVL</sequence>
<dbReference type="Proteomes" id="UP000265520">
    <property type="component" value="Unassembled WGS sequence"/>
</dbReference>
<organism evidence="1 2">
    <name type="scientific">Trifolium medium</name>
    <dbReference type="NCBI Taxonomy" id="97028"/>
    <lineage>
        <taxon>Eukaryota</taxon>
        <taxon>Viridiplantae</taxon>
        <taxon>Streptophyta</taxon>
        <taxon>Embryophyta</taxon>
        <taxon>Tracheophyta</taxon>
        <taxon>Spermatophyta</taxon>
        <taxon>Magnoliopsida</taxon>
        <taxon>eudicotyledons</taxon>
        <taxon>Gunneridae</taxon>
        <taxon>Pentapetalae</taxon>
        <taxon>rosids</taxon>
        <taxon>fabids</taxon>
        <taxon>Fabales</taxon>
        <taxon>Fabaceae</taxon>
        <taxon>Papilionoideae</taxon>
        <taxon>50 kb inversion clade</taxon>
        <taxon>NPAAA clade</taxon>
        <taxon>Hologalegina</taxon>
        <taxon>IRL clade</taxon>
        <taxon>Trifolieae</taxon>
        <taxon>Trifolium</taxon>
    </lineage>
</organism>
<keyword evidence="2" id="KW-1185">Reference proteome</keyword>
<dbReference type="AlphaFoldDB" id="A0A392V424"/>
<accession>A0A392V424</accession>